<evidence type="ECO:0000256" key="8">
    <source>
        <dbReference type="ARBA" id="ARBA00022842"/>
    </source>
</evidence>
<dbReference type="Gene3D" id="3.10.520.10">
    <property type="entry name" value="ApbE-like domains"/>
    <property type="match status" value="1"/>
</dbReference>
<keyword evidence="8 11" id="KW-0460">Magnesium</keyword>
<keyword evidence="6 11" id="KW-0479">Metal-binding</keyword>
<comment type="similarity">
    <text evidence="11">Belongs to the ApbE family.</text>
</comment>
<evidence type="ECO:0000313" key="13">
    <source>
        <dbReference type="Proteomes" id="UP001209701"/>
    </source>
</evidence>
<evidence type="ECO:0000256" key="9">
    <source>
        <dbReference type="ARBA" id="ARBA00031306"/>
    </source>
</evidence>
<comment type="catalytic activity">
    <reaction evidence="10 11">
        <text>L-threonyl-[protein] + FAD = FMN-L-threonyl-[protein] + AMP + H(+)</text>
        <dbReference type="Rhea" id="RHEA:36847"/>
        <dbReference type="Rhea" id="RHEA-COMP:11060"/>
        <dbReference type="Rhea" id="RHEA-COMP:11061"/>
        <dbReference type="ChEBI" id="CHEBI:15378"/>
        <dbReference type="ChEBI" id="CHEBI:30013"/>
        <dbReference type="ChEBI" id="CHEBI:57692"/>
        <dbReference type="ChEBI" id="CHEBI:74257"/>
        <dbReference type="ChEBI" id="CHEBI:456215"/>
        <dbReference type="EC" id="2.7.1.180"/>
    </reaction>
</comment>
<dbReference type="PANTHER" id="PTHR30040">
    <property type="entry name" value="THIAMINE BIOSYNTHESIS LIPOPROTEIN APBE"/>
    <property type="match status" value="1"/>
</dbReference>
<evidence type="ECO:0000256" key="11">
    <source>
        <dbReference type="PIRNR" id="PIRNR006268"/>
    </source>
</evidence>
<dbReference type="EMBL" id="JAJIRN010000006">
    <property type="protein sequence ID" value="MCV2369169.1"/>
    <property type="molecule type" value="Genomic_DNA"/>
</dbReference>
<dbReference type="EC" id="2.7.1.180" evidence="2 11"/>
<dbReference type="SUPFAM" id="SSF143631">
    <property type="entry name" value="ApbE-like"/>
    <property type="match status" value="1"/>
</dbReference>
<proteinExistence type="inferred from homology"/>
<dbReference type="PANTHER" id="PTHR30040:SF2">
    <property type="entry name" value="FAD:PROTEIN FMN TRANSFERASE"/>
    <property type="match status" value="1"/>
</dbReference>
<name>A0ABT2YGI8_9BURK</name>
<gene>
    <name evidence="12" type="ORF">LNV07_13875</name>
</gene>
<comment type="caution">
    <text evidence="12">The sequence shown here is derived from an EMBL/GenBank/DDBJ whole genome shotgun (WGS) entry which is preliminary data.</text>
</comment>
<keyword evidence="5 11" id="KW-0808">Transferase</keyword>
<dbReference type="InterPro" id="IPR024932">
    <property type="entry name" value="ApbE"/>
</dbReference>
<evidence type="ECO:0000256" key="7">
    <source>
        <dbReference type="ARBA" id="ARBA00022827"/>
    </source>
</evidence>
<evidence type="ECO:0000256" key="6">
    <source>
        <dbReference type="ARBA" id="ARBA00022723"/>
    </source>
</evidence>
<accession>A0ABT2YGI8</accession>
<protein>
    <recommendedName>
        <fullName evidence="3 11">FAD:protein FMN transferase</fullName>
        <ecNumber evidence="2 11">2.7.1.180</ecNumber>
    </recommendedName>
    <alternativeName>
        <fullName evidence="9 11">Flavin transferase</fullName>
    </alternativeName>
</protein>
<evidence type="ECO:0000256" key="4">
    <source>
        <dbReference type="ARBA" id="ARBA00022630"/>
    </source>
</evidence>
<sequence>MLLPARIDPVTPVLGEQLYALDGLSMGTRWNVKFYGPRALDCAPVRRGLEARLAEVVARMSPWEPDSDVCRFGRAQPASWVAISPACAQVLIMALDVARASGGAFDPTAAALVRAWGFGAGLRHDAPGFVPPAGVQAPANIGWQDLTLREASGDFEVWQPGGLELDLCGIAKGFAVDQLADFLLDCGLVHHLVEVGGELRGSGLKPNGQPWWVQLEGVPGANGLRDMALALHGLSVATSGDYRHIFVDAQGLRRSHTMDPRSGEPIGHGLASVSVLHPSCCLADAWATALLVLGPTAGPTLAAQLGLAALFVLREPNWREVLSPALQGLTAE</sequence>
<keyword evidence="13" id="KW-1185">Reference proteome</keyword>
<dbReference type="InterPro" id="IPR003374">
    <property type="entry name" value="ApbE-like_sf"/>
</dbReference>
<comment type="cofactor">
    <cofactor evidence="1">
        <name>Mg(2+)</name>
        <dbReference type="ChEBI" id="CHEBI:18420"/>
    </cofactor>
</comment>
<reference evidence="12 13" key="1">
    <citation type="submission" date="2021-11" db="EMBL/GenBank/DDBJ databases">
        <authorList>
            <person name="Liang Q."/>
            <person name="Mou H."/>
            <person name="Liu Z."/>
        </authorList>
    </citation>
    <scope>NUCLEOTIDE SEQUENCE [LARGE SCALE GENOMIC DNA]</scope>
    <source>
        <strain evidence="12 13">CHU3</strain>
    </source>
</reference>
<dbReference type="Pfam" id="PF02424">
    <property type="entry name" value="ApbE"/>
    <property type="match status" value="1"/>
</dbReference>
<keyword evidence="4 11" id="KW-0285">Flavoprotein</keyword>
<dbReference type="Proteomes" id="UP001209701">
    <property type="component" value="Unassembled WGS sequence"/>
</dbReference>
<dbReference type="GO" id="GO:0016740">
    <property type="term" value="F:transferase activity"/>
    <property type="evidence" value="ECO:0007669"/>
    <property type="project" value="UniProtKB-KW"/>
</dbReference>
<evidence type="ECO:0000256" key="2">
    <source>
        <dbReference type="ARBA" id="ARBA00011955"/>
    </source>
</evidence>
<dbReference type="PIRSF" id="PIRSF006268">
    <property type="entry name" value="ApbE"/>
    <property type="match status" value="1"/>
</dbReference>
<evidence type="ECO:0000313" key="12">
    <source>
        <dbReference type="EMBL" id="MCV2369169.1"/>
    </source>
</evidence>
<evidence type="ECO:0000256" key="5">
    <source>
        <dbReference type="ARBA" id="ARBA00022679"/>
    </source>
</evidence>
<evidence type="ECO:0000256" key="3">
    <source>
        <dbReference type="ARBA" id="ARBA00016337"/>
    </source>
</evidence>
<keyword evidence="7 11" id="KW-0274">FAD</keyword>
<organism evidence="12 13">
    <name type="scientific">Roseateles oligotrophus</name>
    <dbReference type="NCBI Taxonomy" id="1769250"/>
    <lineage>
        <taxon>Bacteria</taxon>
        <taxon>Pseudomonadati</taxon>
        <taxon>Pseudomonadota</taxon>
        <taxon>Betaproteobacteria</taxon>
        <taxon>Burkholderiales</taxon>
        <taxon>Sphaerotilaceae</taxon>
        <taxon>Roseateles</taxon>
    </lineage>
</organism>
<evidence type="ECO:0000256" key="10">
    <source>
        <dbReference type="ARBA" id="ARBA00048540"/>
    </source>
</evidence>
<evidence type="ECO:0000256" key="1">
    <source>
        <dbReference type="ARBA" id="ARBA00001946"/>
    </source>
</evidence>